<gene>
    <name evidence="2" type="ORF">ACHAWO_007602</name>
</gene>
<dbReference type="EMBL" id="JALLPJ020000751">
    <property type="protein sequence ID" value="KAL3783776.1"/>
    <property type="molecule type" value="Genomic_DNA"/>
</dbReference>
<proteinExistence type="predicted"/>
<sequence length="160" mass="17524">MKVKVLTVPFTHNSVDAPTSEWKQGLRVIDTSKGTSTFDLIDGPEEINPSSWQTEAQSATSTEKKTAIDQLTETGRSMHVRGKKSSVPAYENVRPYSDSVASRLRDENPYSLNEGSNAASWTKTSQEPSSDDKENLIGYRAPRAGDSFLSGLGKDLADRL</sequence>
<feature type="compositionally biased region" description="Polar residues" evidence="1">
    <location>
        <begin position="110"/>
        <end position="128"/>
    </location>
</feature>
<dbReference type="AlphaFoldDB" id="A0ABD3P7L6"/>
<evidence type="ECO:0000256" key="1">
    <source>
        <dbReference type="SAM" id="MobiDB-lite"/>
    </source>
</evidence>
<feature type="region of interest" description="Disordered" evidence="1">
    <location>
        <begin position="101"/>
        <end position="160"/>
    </location>
</feature>
<keyword evidence="3" id="KW-1185">Reference proteome</keyword>
<reference evidence="2 3" key="1">
    <citation type="submission" date="2024-10" db="EMBL/GenBank/DDBJ databases">
        <title>Updated reference genomes for cyclostephanoid diatoms.</title>
        <authorList>
            <person name="Roberts W.R."/>
            <person name="Alverson A.J."/>
        </authorList>
    </citation>
    <scope>NUCLEOTIDE SEQUENCE [LARGE SCALE GENOMIC DNA]</scope>
    <source>
        <strain evidence="2 3">AJA010-31</strain>
    </source>
</reference>
<accession>A0ABD3P7L6</accession>
<evidence type="ECO:0000313" key="3">
    <source>
        <dbReference type="Proteomes" id="UP001530400"/>
    </source>
</evidence>
<name>A0ABD3P7L6_9STRA</name>
<comment type="caution">
    <text evidence="2">The sequence shown here is derived from an EMBL/GenBank/DDBJ whole genome shotgun (WGS) entry which is preliminary data.</text>
</comment>
<dbReference type="Proteomes" id="UP001530400">
    <property type="component" value="Unassembled WGS sequence"/>
</dbReference>
<organism evidence="2 3">
    <name type="scientific">Cyclotella atomus</name>
    <dbReference type="NCBI Taxonomy" id="382360"/>
    <lineage>
        <taxon>Eukaryota</taxon>
        <taxon>Sar</taxon>
        <taxon>Stramenopiles</taxon>
        <taxon>Ochrophyta</taxon>
        <taxon>Bacillariophyta</taxon>
        <taxon>Coscinodiscophyceae</taxon>
        <taxon>Thalassiosirophycidae</taxon>
        <taxon>Stephanodiscales</taxon>
        <taxon>Stephanodiscaceae</taxon>
        <taxon>Cyclotella</taxon>
    </lineage>
</organism>
<protein>
    <submittedName>
        <fullName evidence="2">Uncharacterized protein</fullName>
    </submittedName>
</protein>
<evidence type="ECO:0000313" key="2">
    <source>
        <dbReference type="EMBL" id="KAL3783776.1"/>
    </source>
</evidence>